<organism evidence="19">
    <name type="scientific">Rhipicephalus appendiculatus</name>
    <name type="common">Brown ear tick</name>
    <dbReference type="NCBI Taxonomy" id="34631"/>
    <lineage>
        <taxon>Eukaryota</taxon>
        <taxon>Metazoa</taxon>
        <taxon>Ecdysozoa</taxon>
        <taxon>Arthropoda</taxon>
        <taxon>Chelicerata</taxon>
        <taxon>Arachnida</taxon>
        <taxon>Acari</taxon>
        <taxon>Parasitiformes</taxon>
        <taxon>Ixodida</taxon>
        <taxon>Ixodoidea</taxon>
        <taxon>Ixodidae</taxon>
        <taxon>Rhipicephalinae</taxon>
        <taxon>Rhipicephalus</taxon>
        <taxon>Rhipicephalus</taxon>
    </lineage>
</organism>
<keyword evidence="15" id="KW-0943">RNA-mediated gene silencing</keyword>
<comment type="catalytic activity">
    <reaction evidence="1">
        <text>Exonucleolytic cleavage of poly(A) to 5'-AMP.</text>
        <dbReference type="EC" id="3.1.13.4"/>
    </reaction>
</comment>
<dbReference type="GO" id="GO:0031047">
    <property type="term" value="P:regulatory ncRNA-mediated gene silencing"/>
    <property type="evidence" value="ECO:0007669"/>
    <property type="project" value="UniProtKB-KW"/>
</dbReference>
<evidence type="ECO:0000256" key="14">
    <source>
        <dbReference type="ARBA" id="ARBA00023015"/>
    </source>
</evidence>
<keyword evidence="13" id="KW-0694">RNA-binding</keyword>
<evidence type="ECO:0000256" key="1">
    <source>
        <dbReference type="ARBA" id="ARBA00001663"/>
    </source>
</evidence>
<keyword evidence="12" id="KW-0810">Translation regulation</keyword>
<keyword evidence="11" id="KW-0269">Exonuclease</keyword>
<keyword evidence="9" id="KW-0479">Metal-binding</keyword>
<sequence length="350" mass="39236">MRDEMCWRGSWDGGRMQGARRKRRAAGGGRSPGHAVRMPAPYAVFNPRANNAGSGVGRGRQGPVACSRPVTIQDVWASNLEEAFQTIRHMVQQYNYVAMDTEFPGVVARPIGEFRNAADYQYQLLRCNVDLLKIIQLGLTFLDEAGNTAPDCCTWQFNFKFNLNEDMYAQDSIDLLVSSGIQFGKHSEEGIDPYEFAQLFMTSGVVFSENVRWLTFHSGYDFGYLLKLLTYKNLPADEVEFFELLQIFFPAIYDVKFLMRGCRSLRGGLQEVADQLHVERVGQQHQAGSDSLLTAAAFFKMRQVFFNDQIDDAKYCGQLYGLGPAFSSTSGFCTTESDPLPAPTGTKFLS</sequence>
<evidence type="ECO:0000256" key="11">
    <source>
        <dbReference type="ARBA" id="ARBA00022839"/>
    </source>
</evidence>
<dbReference type="GO" id="GO:0006417">
    <property type="term" value="P:regulation of translation"/>
    <property type="evidence" value="ECO:0007669"/>
    <property type="project" value="UniProtKB-KW"/>
</dbReference>
<evidence type="ECO:0000256" key="6">
    <source>
        <dbReference type="ARBA" id="ARBA00022490"/>
    </source>
</evidence>
<evidence type="ECO:0000256" key="8">
    <source>
        <dbReference type="ARBA" id="ARBA00022722"/>
    </source>
</evidence>
<reference evidence="19" key="1">
    <citation type="journal article" date="2016" name="Ticks Tick Borne Dis.">
        <title>De novo assembly and annotation of the salivary gland transcriptome of Rhipicephalus appendiculatus male and female ticks during blood feeding.</title>
        <authorList>
            <person name="de Castro M.H."/>
            <person name="de Klerk D."/>
            <person name="Pienaar R."/>
            <person name="Latif A.A."/>
            <person name="Rees D.J."/>
            <person name="Mans B.J."/>
        </authorList>
    </citation>
    <scope>NUCLEOTIDE SEQUENCE</scope>
    <source>
        <tissue evidence="19">Salivary glands</tissue>
    </source>
</reference>
<evidence type="ECO:0000256" key="17">
    <source>
        <dbReference type="ARBA" id="ARBA00023242"/>
    </source>
</evidence>
<dbReference type="PANTHER" id="PTHR10797">
    <property type="entry name" value="CCR4-NOT TRANSCRIPTION COMPLEX SUBUNIT"/>
    <property type="match status" value="1"/>
</dbReference>
<keyword evidence="8" id="KW-0540">Nuclease</keyword>
<comment type="subcellular location">
    <subcellularLocation>
        <location evidence="3">Cytoplasm</location>
    </subcellularLocation>
    <subcellularLocation>
        <location evidence="2">Nucleus</location>
    </subcellularLocation>
</comment>
<evidence type="ECO:0000256" key="12">
    <source>
        <dbReference type="ARBA" id="ARBA00022845"/>
    </source>
</evidence>
<evidence type="ECO:0000256" key="3">
    <source>
        <dbReference type="ARBA" id="ARBA00004496"/>
    </source>
</evidence>
<evidence type="ECO:0000313" key="19">
    <source>
        <dbReference type="EMBL" id="JAP81671.1"/>
    </source>
</evidence>
<keyword evidence="16" id="KW-0804">Transcription</keyword>
<name>A0A131YUT8_RHIAP</name>
<dbReference type="InterPro" id="IPR036397">
    <property type="entry name" value="RNaseH_sf"/>
</dbReference>
<dbReference type="InterPro" id="IPR006941">
    <property type="entry name" value="RNase_CAF1"/>
</dbReference>
<accession>A0A131YUT8</accession>
<dbReference type="GO" id="GO:0046872">
    <property type="term" value="F:metal ion binding"/>
    <property type="evidence" value="ECO:0007669"/>
    <property type="project" value="UniProtKB-KW"/>
</dbReference>
<keyword evidence="10" id="KW-0378">Hydrolase</keyword>
<dbReference type="InterPro" id="IPR012337">
    <property type="entry name" value="RNaseH-like_sf"/>
</dbReference>
<evidence type="ECO:0000256" key="16">
    <source>
        <dbReference type="ARBA" id="ARBA00023163"/>
    </source>
</evidence>
<dbReference type="GO" id="GO:0004535">
    <property type="term" value="F:poly(A)-specific ribonuclease activity"/>
    <property type="evidence" value="ECO:0007669"/>
    <property type="project" value="UniProtKB-EC"/>
</dbReference>
<evidence type="ECO:0000256" key="18">
    <source>
        <dbReference type="SAM" id="MobiDB-lite"/>
    </source>
</evidence>
<dbReference type="GO" id="GO:0030014">
    <property type="term" value="C:CCR4-NOT complex"/>
    <property type="evidence" value="ECO:0007669"/>
    <property type="project" value="InterPro"/>
</dbReference>
<keyword evidence="17" id="KW-0539">Nucleus</keyword>
<dbReference type="Pfam" id="PF04857">
    <property type="entry name" value="CAF1"/>
    <property type="match status" value="2"/>
</dbReference>
<feature type="region of interest" description="Disordered" evidence="18">
    <location>
        <begin position="1"/>
        <end position="34"/>
    </location>
</feature>
<dbReference type="EC" id="3.1.13.4" evidence="5"/>
<dbReference type="AlphaFoldDB" id="A0A131YUT8"/>
<comment type="similarity">
    <text evidence="4">Belongs to the CAF1 family.</text>
</comment>
<evidence type="ECO:0000256" key="10">
    <source>
        <dbReference type="ARBA" id="ARBA00022801"/>
    </source>
</evidence>
<evidence type="ECO:0000256" key="15">
    <source>
        <dbReference type="ARBA" id="ARBA00023158"/>
    </source>
</evidence>
<evidence type="ECO:0000256" key="9">
    <source>
        <dbReference type="ARBA" id="ARBA00022723"/>
    </source>
</evidence>
<dbReference type="InterPro" id="IPR039637">
    <property type="entry name" value="CNOT7/CNOT8/Pop2"/>
</dbReference>
<evidence type="ECO:0000256" key="4">
    <source>
        <dbReference type="ARBA" id="ARBA00008372"/>
    </source>
</evidence>
<protein>
    <recommendedName>
        <fullName evidence="5">poly(A)-specific ribonuclease</fullName>
        <ecNumber evidence="5">3.1.13.4</ecNumber>
    </recommendedName>
</protein>
<dbReference type="EMBL" id="GEDV01006886">
    <property type="protein sequence ID" value="JAP81671.1"/>
    <property type="molecule type" value="Transcribed_RNA"/>
</dbReference>
<evidence type="ECO:0000256" key="5">
    <source>
        <dbReference type="ARBA" id="ARBA00012161"/>
    </source>
</evidence>
<keyword evidence="6" id="KW-0963">Cytoplasm</keyword>
<keyword evidence="7" id="KW-0678">Repressor</keyword>
<dbReference type="SUPFAM" id="SSF53098">
    <property type="entry name" value="Ribonuclease H-like"/>
    <property type="match status" value="1"/>
</dbReference>
<dbReference type="GO" id="GO:0005737">
    <property type="term" value="C:cytoplasm"/>
    <property type="evidence" value="ECO:0007669"/>
    <property type="project" value="UniProtKB-SubCell"/>
</dbReference>
<evidence type="ECO:0000256" key="7">
    <source>
        <dbReference type="ARBA" id="ARBA00022491"/>
    </source>
</evidence>
<dbReference type="GO" id="GO:0003723">
    <property type="term" value="F:RNA binding"/>
    <property type="evidence" value="ECO:0007669"/>
    <property type="project" value="UniProtKB-KW"/>
</dbReference>
<dbReference type="Gene3D" id="3.30.420.10">
    <property type="entry name" value="Ribonuclease H-like superfamily/Ribonuclease H"/>
    <property type="match status" value="1"/>
</dbReference>
<keyword evidence="14" id="KW-0805">Transcription regulation</keyword>
<dbReference type="GO" id="GO:0005634">
    <property type="term" value="C:nucleus"/>
    <property type="evidence" value="ECO:0007669"/>
    <property type="project" value="UniProtKB-SubCell"/>
</dbReference>
<evidence type="ECO:0000256" key="2">
    <source>
        <dbReference type="ARBA" id="ARBA00004123"/>
    </source>
</evidence>
<evidence type="ECO:0000256" key="13">
    <source>
        <dbReference type="ARBA" id="ARBA00022884"/>
    </source>
</evidence>
<dbReference type="FunFam" id="3.30.420.10:FF:000005">
    <property type="entry name" value="CCR4-NOT transcription complex subunit 7"/>
    <property type="match status" value="1"/>
</dbReference>
<proteinExistence type="inferred from homology"/>